<comment type="caution">
    <text evidence="2">The sequence shown here is derived from an EMBL/GenBank/DDBJ whole genome shotgun (WGS) entry which is preliminary data.</text>
</comment>
<evidence type="ECO:0000313" key="3">
    <source>
        <dbReference type="Proteomes" id="UP000215914"/>
    </source>
</evidence>
<protein>
    <submittedName>
        <fullName evidence="2">Auxin response factor</fullName>
    </submittedName>
</protein>
<proteinExistence type="predicted"/>
<reference evidence="2" key="1">
    <citation type="journal article" date="2017" name="Nature">
        <title>The sunflower genome provides insights into oil metabolism, flowering and Asterid evolution.</title>
        <authorList>
            <person name="Badouin H."/>
            <person name="Gouzy J."/>
            <person name="Grassa C.J."/>
            <person name="Murat F."/>
            <person name="Staton S.E."/>
            <person name="Cottret L."/>
            <person name="Lelandais-Briere C."/>
            <person name="Owens G.L."/>
            <person name="Carrere S."/>
            <person name="Mayjonade B."/>
            <person name="Legrand L."/>
            <person name="Gill N."/>
            <person name="Kane N.C."/>
            <person name="Bowers J.E."/>
            <person name="Hubner S."/>
            <person name="Bellec A."/>
            <person name="Berard A."/>
            <person name="Berges H."/>
            <person name="Blanchet N."/>
            <person name="Boniface M.C."/>
            <person name="Brunel D."/>
            <person name="Catrice O."/>
            <person name="Chaidir N."/>
            <person name="Claudel C."/>
            <person name="Donnadieu C."/>
            <person name="Faraut T."/>
            <person name="Fievet G."/>
            <person name="Helmstetter N."/>
            <person name="King M."/>
            <person name="Knapp S.J."/>
            <person name="Lai Z."/>
            <person name="Le Paslier M.C."/>
            <person name="Lippi Y."/>
            <person name="Lorenzon L."/>
            <person name="Mandel J.R."/>
            <person name="Marage G."/>
            <person name="Marchand G."/>
            <person name="Marquand E."/>
            <person name="Bret-Mestries E."/>
            <person name="Morien E."/>
            <person name="Nambeesan S."/>
            <person name="Nguyen T."/>
            <person name="Pegot-Espagnet P."/>
            <person name="Pouilly N."/>
            <person name="Raftis F."/>
            <person name="Sallet E."/>
            <person name="Schiex T."/>
            <person name="Thomas J."/>
            <person name="Vandecasteele C."/>
            <person name="Vares D."/>
            <person name="Vear F."/>
            <person name="Vautrin S."/>
            <person name="Crespi M."/>
            <person name="Mangin B."/>
            <person name="Burke J.M."/>
            <person name="Salse J."/>
            <person name="Munos S."/>
            <person name="Vincourt P."/>
            <person name="Rieseberg L.H."/>
            <person name="Langlade N.B."/>
        </authorList>
    </citation>
    <scope>NUCLEOTIDE SEQUENCE</scope>
    <source>
        <tissue evidence="2">Leaves</tissue>
    </source>
</reference>
<feature type="domain" description="Auxin response factor" evidence="1">
    <location>
        <begin position="45"/>
        <end position="128"/>
    </location>
</feature>
<organism evidence="2 3">
    <name type="scientific">Helianthus annuus</name>
    <name type="common">Common sunflower</name>
    <dbReference type="NCBI Taxonomy" id="4232"/>
    <lineage>
        <taxon>Eukaryota</taxon>
        <taxon>Viridiplantae</taxon>
        <taxon>Streptophyta</taxon>
        <taxon>Embryophyta</taxon>
        <taxon>Tracheophyta</taxon>
        <taxon>Spermatophyta</taxon>
        <taxon>Magnoliopsida</taxon>
        <taxon>eudicotyledons</taxon>
        <taxon>Gunneridae</taxon>
        <taxon>Pentapetalae</taxon>
        <taxon>asterids</taxon>
        <taxon>campanulids</taxon>
        <taxon>Asterales</taxon>
        <taxon>Asteraceae</taxon>
        <taxon>Asteroideae</taxon>
        <taxon>Heliantheae alliance</taxon>
        <taxon>Heliantheae</taxon>
        <taxon>Helianthus</taxon>
    </lineage>
</organism>
<reference evidence="2" key="2">
    <citation type="submission" date="2020-06" db="EMBL/GenBank/DDBJ databases">
        <title>Helianthus annuus Genome sequencing and assembly Release 2.</title>
        <authorList>
            <person name="Gouzy J."/>
            <person name="Langlade N."/>
            <person name="Munos S."/>
        </authorList>
    </citation>
    <scope>NUCLEOTIDE SEQUENCE</scope>
    <source>
        <tissue evidence="2">Leaves</tissue>
    </source>
</reference>
<accession>A0A9K3JFI6</accession>
<keyword evidence="3" id="KW-1185">Reference proteome</keyword>
<dbReference type="Gene3D" id="2.30.30.1040">
    <property type="match status" value="1"/>
</dbReference>
<dbReference type="GO" id="GO:0009725">
    <property type="term" value="P:response to hormone"/>
    <property type="evidence" value="ECO:0007669"/>
    <property type="project" value="InterPro"/>
</dbReference>
<dbReference type="GO" id="GO:0006355">
    <property type="term" value="P:regulation of DNA-templated transcription"/>
    <property type="evidence" value="ECO:0007669"/>
    <property type="project" value="InterPro"/>
</dbReference>
<dbReference type="InterPro" id="IPR044835">
    <property type="entry name" value="ARF_plant"/>
</dbReference>
<dbReference type="GO" id="GO:0005634">
    <property type="term" value="C:nucleus"/>
    <property type="evidence" value="ECO:0007669"/>
    <property type="project" value="InterPro"/>
</dbReference>
<dbReference type="Pfam" id="PF06507">
    <property type="entry name" value="ARF_AD"/>
    <property type="match status" value="1"/>
</dbReference>
<dbReference type="EMBL" id="MNCJ02000318">
    <property type="protein sequence ID" value="KAF5814184.1"/>
    <property type="molecule type" value="Genomic_DNA"/>
</dbReference>
<sequence>MVIIFGGFGNTVKVSVELVVEAVNLASASRPFEVVYHPRASTFMFYVKASTVKAAMQIQWSPKMRLKMASEMEVSSQISWFMCTISLDDVKGQFHWLNSPWRLLEVAWDEPDLLQNVKWVKPWLVELVLYVPLIHLSSSSPPSWSLISKKTLGTLWSLHREEQVVVGIGS</sequence>
<dbReference type="Proteomes" id="UP000215914">
    <property type="component" value="Unassembled WGS sequence"/>
</dbReference>
<dbReference type="GO" id="GO:0003677">
    <property type="term" value="F:DNA binding"/>
    <property type="evidence" value="ECO:0007669"/>
    <property type="project" value="InterPro"/>
</dbReference>
<name>A0A9K3JFI6_HELAN</name>
<dbReference type="Gramene" id="mRNA:HanXRQr2_Chr03g0107921">
    <property type="protein sequence ID" value="mRNA:HanXRQr2_Chr03g0107921"/>
    <property type="gene ID" value="HanXRQr2_Chr03g0107921"/>
</dbReference>
<evidence type="ECO:0000313" key="2">
    <source>
        <dbReference type="EMBL" id="KAF5814184.1"/>
    </source>
</evidence>
<evidence type="ECO:0000259" key="1">
    <source>
        <dbReference type="Pfam" id="PF06507"/>
    </source>
</evidence>
<dbReference type="PANTHER" id="PTHR31384:SF184">
    <property type="entry name" value="AUXIN RESPONSE FACTOR"/>
    <property type="match status" value="1"/>
</dbReference>
<dbReference type="InterPro" id="IPR010525">
    <property type="entry name" value="ARF_dom"/>
</dbReference>
<dbReference type="PANTHER" id="PTHR31384">
    <property type="entry name" value="AUXIN RESPONSE FACTOR 4-RELATED"/>
    <property type="match status" value="1"/>
</dbReference>
<dbReference type="AlphaFoldDB" id="A0A9K3JFI6"/>
<gene>
    <name evidence="2" type="ORF">HanXRQr2_Chr03g0107921</name>
</gene>